<dbReference type="FunCoup" id="A0A7M7LMG2">
    <property type="interactions" value="266"/>
</dbReference>
<keyword evidence="5" id="KW-0687">Ribonucleoprotein</keyword>
<organism evidence="8 9">
    <name type="scientific">Nasonia vitripennis</name>
    <name type="common">Parasitic wasp</name>
    <dbReference type="NCBI Taxonomy" id="7425"/>
    <lineage>
        <taxon>Eukaryota</taxon>
        <taxon>Metazoa</taxon>
        <taxon>Ecdysozoa</taxon>
        <taxon>Arthropoda</taxon>
        <taxon>Hexapoda</taxon>
        <taxon>Insecta</taxon>
        <taxon>Pterygota</taxon>
        <taxon>Neoptera</taxon>
        <taxon>Endopterygota</taxon>
        <taxon>Hymenoptera</taxon>
        <taxon>Apocrita</taxon>
        <taxon>Proctotrupomorpha</taxon>
        <taxon>Chalcidoidea</taxon>
        <taxon>Pteromalidae</taxon>
        <taxon>Pteromalinae</taxon>
        <taxon>Nasonia</taxon>
    </lineage>
</organism>
<dbReference type="SMR" id="A0A7M7LMG2"/>
<dbReference type="Proteomes" id="UP000002358">
    <property type="component" value="Chromosome 5"/>
</dbReference>
<keyword evidence="9" id="KW-1185">Reference proteome</keyword>
<reference evidence="8" key="1">
    <citation type="submission" date="2021-01" db="UniProtKB">
        <authorList>
            <consortium name="EnsemblMetazoa"/>
        </authorList>
    </citation>
    <scope>IDENTIFICATION</scope>
</reference>
<comment type="similarity">
    <text evidence="2">Belongs to the mitochondrion-specific ribosomal protein mL50 family.</text>
</comment>
<accession>A0A7M7LMG2</accession>
<dbReference type="InParanoid" id="A0A7M7LMG2"/>
<keyword evidence="4" id="KW-0496">Mitochondrion</keyword>
<evidence type="ECO:0000256" key="2">
    <source>
        <dbReference type="ARBA" id="ARBA00008860"/>
    </source>
</evidence>
<dbReference type="InterPro" id="IPR018305">
    <property type="entry name" value="Ribosomal_m50"/>
</dbReference>
<evidence type="ECO:0000256" key="4">
    <source>
        <dbReference type="ARBA" id="ARBA00023128"/>
    </source>
</evidence>
<name>A0A7M7LMG2_NASVI</name>
<dbReference type="OrthoDB" id="9939609at2759"/>
<dbReference type="KEGG" id="nvi:100120643"/>
<evidence type="ECO:0000256" key="7">
    <source>
        <dbReference type="ARBA" id="ARBA00035398"/>
    </source>
</evidence>
<dbReference type="PANTHER" id="PTHR31542:SF1">
    <property type="entry name" value="LARGE RIBOSOMAL SUBUNIT PROTEIN ML50"/>
    <property type="match status" value="1"/>
</dbReference>
<dbReference type="OMA" id="HIQYEYV"/>
<evidence type="ECO:0000256" key="5">
    <source>
        <dbReference type="ARBA" id="ARBA00023274"/>
    </source>
</evidence>
<evidence type="ECO:0000256" key="3">
    <source>
        <dbReference type="ARBA" id="ARBA00022980"/>
    </source>
</evidence>
<dbReference type="EnsemblMetazoa" id="XM_001606039">
    <property type="protein sequence ID" value="XP_001606089"/>
    <property type="gene ID" value="LOC100120643"/>
</dbReference>
<evidence type="ECO:0000256" key="6">
    <source>
        <dbReference type="ARBA" id="ARBA00035183"/>
    </source>
</evidence>
<dbReference type="Pfam" id="PF10501">
    <property type="entry name" value="Ribosomal_L50"/>
    <property type="match status" value="1"/>
</dbReference>
<protein>
    <recommendedName>
        <fullName evidence="6">Large ribosomal subunit protein mL50</fullName>
    </recommendedName>
    <alternativeName>
        <fullName evidence="7">39S ribosomal protein L50, mitochondrial</fullName>
    </alternativeName>
</protein>
<sequence length="215" mass="24389">MAALTRHAFLSGALARYSPILSRPTNLLVVPARGTKVKKPPQKPKKKATFDAFFTSIESKGFLRPYKPYNPAKDASQRLDSVCQSVGVSSNDETRIDDLLVRFKLFAKCVEEFEHSIPNSKLITIQTIGDLREFYRTPVITTTPYEALQNIELPPNLYIQPEANRFHPDTDKMFNGKTAFPQSATLVTGLKYKDKYPGHRPEKPWPIKVHSVFDH</sequence>
<dbReference type="PANTHER" id="PTHR31542">
    <property type="entry name" value="39A RIBOSOMAL PROTEIN L50, MITOCHONDRIAL"/>
    <property type="match status" value="1"/>
</dbReference>
<keyword evidence="3" id="KW-0689">Ribosomal protein</keyword>
<dbReference type="GO" id="GO:0005762">
    <property type="term" value="C:mitochondrial large ribosomal subunit"/>
    <property type="evidence" value="ECO:0007669"/>
    <property type="project" value="TreeGrafter"/>
</dbReference>
<dbReference type="AlphaFoldDB" id="A0A7M7LMG2"/>
<evidence type="ECO:0000313" key="9">
    <source>
        <dbReference type="Proteomes" id="UP000002358"/>
    </source>
</evidence>
<comment type="subcellular location">
    <subcellularLocation>
        <location evidence="1">Mitochondrion</location>
    </subcellularLocation>
</comment>
<evidence type="ECO:0000313" key="8">
    <source>
        <dbReference type="EnsemblMetazoa" id="XP_001606089"/>
    </source>
</evidence>
<proteinExistence type="inferred from homology"/>
<gene>
    <name evidence="8" type="primary">100120643</name>
</gene>
<evidence type="ECO:0000256" key="1">
    <source>
        <dbReference type="ARBA" id="ARBA00004173"/>
    </source>
</evidence>